<evidence type="ECO:0000313" key="6">
    <source>
        <dbReference type="Proteomes" id="UP000218334"/>
    </source>
</evidence>
<keyword evidence="6" id="KW-1185">Reference proteome</keyword>
<dbReference type="InterPro" id="IPR001878">
    <property type="entry name" value="Znf_CCHC"/>
</dbReference>
<dbReference type="Gene3D" id="4.10.60.10">
    <property type="entry name" value="Zinc finger, CCHC-type"/>
    <property type="match status" value="1"/>
</dbReference>
<reference evidence="6" key="1">
    <citation type="journal article" date="2017" name="Nat. Ecol. Evol.">
        <title>Genome expansion and lineage-specific genetic innovations in the forest pathogenic fungi Armillaria.</title>
        <authorList>
            <person name="Sipos G."/>
            <person name="Prasanna A.N."/>
            <person name="Walter M.C."/>
            <person name="O'Connor E."/>
            <person name="Balint B."/>
            <person name="Krizsan K."/>
            <person name="Kiss B."/>
            <person name="Hess J."/>
            <person name="Varga T."/>
            <person name="Slot J."/>
            <person name="Riley R."/>
            <person name="Boka B."/>
            <person name="Rigling D."/>
            <person name="Barry K."/>
            <person name="Lee J."/>
            <person name="Mihaltcheva S."/>
            <person name="LaButti K."/>
            <person name="Lipzen A."/>
            <person name="Waldron R."/>
            <person name="Moloney N.M."/>
            <person name="Sperisen C."/>
            <person name="Kredics L."/>
            <person name="Vagvoelgyi C."/>
            <person name="Patrignani A."/>
            <person name="Fitzpatrick D."/>
            <person name="Nagy I."/>
            <person name="Doyle S."/>
            <person name="Anderson J.B."/>
            <person name="Grigoriev I.V."/>
            <person name="Gueldener U."/>
            <person name="Muensterkoetter M."/>
            <person name="Nagy L.G."/>
        </authorList>
    </citation>
    <scope>NUCLEOTIDE SEQUENCE [LARGE SCALE GENOMIC DNA]</scope>
    <source>
        <strain evidence="6">28-4</strain>
    </source>
</reference>
<dbReference type="GO" id="GO:0008270">
    <property type="term" value="F:zinc ion binding"/>
    <property type="evidence" value="ECO:0007669"/>
    <property type="project" value="UniProtKB-KW"/>
</dbReference>
<evidence type="ECO:0000256" key="3">
    <source>
        <dbReference type="SAM" id="MobiDB-lite"/>
    </source>
</evidence>
<evidence type="ECO:0000256" key="2">
    <source>
        <dbReference type="PROSITE-ProRule" id="PRU00047"/>
    </source>
</evidence>
<keyword evidence="1" id="KW-0507">mRNA processing</keyword>
<keyword evidence="2" id="KW-0479">Metal-binding</keyword>
<dbReference type="EMBL" id="KZ293437">
    <property type="protein sequence ID" value="PBK67358.1"/>
    <property type="molecule type" value="Genomic_DNA"/>
</dbReference>
<dbReference type="GO" id="GO:0003676">
    <property type="term" value="F:nucleic acid binding"/>
    <property type="evidence" value="ECO:0007669"/>
    <property type="project" value="InterPro"/>
</dbReference>
<dbReference type="PROSITE" id="PS50158">
    <property type="entry name" value="ZF_CCHC"/>
    <property type="match status" value="1"/>
</dbReference>
<dbReference type="Proteomes" id="UP000218334">
    <property type="component" value="Unassembled WGS sequence"/>
</dbReference>
<protein>
    <recommendedName>
        <fullName evidence="4">CCHC-type domain-containing protein</fullName>
    </recommendedName>
</protein>
<feature type="compositionally biased region" description="Polar residues" evidence="3">
    <location>
        <begin position="75"/>
        <end position="115"/>
    </location>
</feature>
<dbReference type="AlphaFoldDB" id="A0A2H3BMU9"/>
<proteinExistence type="predicted"/>
<organism evidence="5 6">
    <name type="scientific">Armillaria solidipes</name>
    <dbReference type="NCBI Taxonomy" id="1076256"/>
    <lineage>
        <taxon>Eukaryota</taxon>
        <taxon>Fungi</taxon>
        <taxon>Dikarya</taxon>
        <taxon>Basidiomycota</taxon>
        <taxon>Agaricomycotina</taxon>
        <taxon>Agaricomycetes</taxon>
        <taxon>Agaricomycetidae</taxon>
        <taxon>Agaricales</taxon>
        <taxon>Marasmiineae</taxon>
        <taxon>Physalacriaceae</taxon>
        <taxon>Armillaria</taxon>
    </lineage>
</organism>
<feature type="domain" description="CCHC-type" evidence="4">
    <location>
        <begin position="148"/>
        <end position="162"/>
    </location>
</feature>
<evidence type="ECO:0000256" key="1">
    <source>
        <dbReference type="ARBA" id="ARBA00022664"/>
    </source>
</evidence>
<accession>A0A2H3BMU9</accession>
<dbReference type="SUPFAM" id="SSF57756">
    <property type="entry name" value="Retrovirus zinc finger-like domains"/>
    <property type="match status" value="1"/>
</dbReference>
<evidence type="ECO:0000313" key="5">
    <source>
        <dbReference type="EMBL" id="PBK67358.1"/>
    </source>
</evidence>
<dbReference type="InterPro" id="IPR036875">
    <property type="entry name" value="Znf_CCHC_sf"/>
</dbReference>
<keyword evidence="2" id="KW-0863">Zinc-finger</keyword>
<name>A0A2H3BMU9_9AGAR</name>
<sequence length="192" mass="22097">MYFQELEKEAKLAGRRYDDGEQGVMVKAVRLGIPELYAKFVTFTSFNMPRDYQEWKVQIITMYEERQKKWVFDQVTNPSHDSQPSQKEHGTTATSNNKAGGMTSSLSGKPMSSTPWELGMGRWQTVKTTTYGGTGEPMDIGKLWAEGRCFRCHEKGHLSKDCLKKREYKDIHSVQTVPEQEKMESKVKEVKE</sequence>
<evidence type="ECO:0000259" key="4">
    <source>
        <dbReference type="PROSITE" id="PS50158"/>
    </source>
</evidence>
<keyword evidence="2" id="KW-0862">Zinc</keyword>
<dbReference type="GO" id="GO:0006397">
    <property type="term" value="P:mRNA processing"/>
    <property type="evidence" value="ECO:0007669"/>
    <property type="project" value="UniProtKB-KW"/>
</dbReference>
<gene>
    <name evidence="5" type="ORF">ARMSODRAFT_1020836</name>
</gene>
<dbReference type="SMART" id="SM00343">
    <property type="entry name" value="ZnF_C2HC"/>
    <property type="match status" value="1"/>
</dbReference>
<feature type="region of interest" description="Disordered" evidence="3">
    <location>
        <begin position="75"/>
        <end position="117"/>
    </location>
</feature>